<dbReference type="GO" id="GO:0016082">
    <property type="term" value="P:synaptic vesicle priming"/>
    <property type="evidence" value="ECO:0007669"/>
    <property type="project" value="TreeGrafter"/>
</dbReference>
<evidence type="ECO:0000313" key="2">
    <source>
        <dbReference type="Proteomes" id="UP000410492"/>
    </source>
</evidence>
<dbReference type="InterPro" id="IPR027080">
    <property type="entry name" value="Unc-13"/>
</dbReference>
<dbReference type="AlphaFoldDB" id="A0A653BYM3"/>
<dbReference type="GO" id="GO:0098831">
    <property type="term" value="C:presynaptic active zone cytoplasmic component"/>
    <property type="evidence" value="ECO:0007669"/>
    <property type="project" value="TreeGrafter"/>
</dbReference>
<keyword evidence="2" id="KW-1185">Reference proteome</keyword>
<dbReference type="GO" id="GO:0017075">
    <property type="term" value="F:syntaxin-1 binding"/>
    <property type="evidence" value="ECO:0007669"/>
    <property type="project" value="TreeGrafter"/>
</dbReference>
<dbReference type="PANTHER" id="PTHR10480">
    <property type="entry name" value="PROTEIN UNC-13 HOMOLOG"/>
    <property type="match status" value="1"/>
</dbReference>
<organism evidence="1 2">
    <name type="scientific">Callosobruchus maculatus</name>
    <name type="common">Southern cowpea weevil</name>
    <name type="synonym">Pulse bruchid</name>
    <dbReference type="NCBI Taxonomy" id="64391"/>
    <lineage>
        <taxon>Eukaryota</taxon>
        <taxon>Metazoa</taxon>
        <taxon>Ecdysozoa</taxon>
        <taxon>Arthropoda</taxon>
        <taxon>Hexapoda</taxon>
        <taxon>Insecta</taxon>
        <taxon>Pterygota</taxon>
        <taxon>Neoptera</taxon>
        <taxon>Endopterygota</taxon>
        <taxon>Coleoptera</taxon>
        <taxon>Polyphaga</taxon>
        <taxon>Cucujiformia</taxon>
        <taxon>Chrysomeloidea</taxon>
        <taxon>Chrysomelidae</taxon>
        <taxon>Bruchinae</taxon>
        <taxon>Bruchini</taxon>
        <taxon>Callosobruchus</taxon>
    </lineage>
</organism>
<dbReference type="GO" id="GO:0005516">
    <property type="term" value="F:calmodulin binding"/>
    <property type="evidence" value="ECO:0007669"/>
    <property type="project" value="TreeGrafter"/>
</dbReference>
<name>A0A653BYM3_CALMS</name>
<dbReference type="GO" id="GO:0019992">
    <property type="term" value="F:diacylglycerol binding"/>
    <property type="evidence" value="ECO:0007669"/>
    <property type="project" value="InterPro"/>
</dbReference>
<protein>
    <submittedName>
        <fullName evidence="1">Uncharacterized protein</fullName>
    </submittedName>
</protein>
<dbReference type="GO" id="GO:0031594">
    <property type="term" value="C:neuromuscular junction"/>
    <property type="evidence" value="ECO:0007669"/>
    <property type="project" value="TreeGrafter"/>
</dbReference>
<dbReference type="GO" id="GO:0042734">
    <property type="term" value="C:presynaptic membrane"/>
    <property type="evidence" value="ECO:0007669"/>
    <property type="project" value="TreeGrafter"/>
</dbReference>
<dbReference type="GO" id="GO:0030672">
    <property type="term" value="C:synaptic vesicle membrane"/>
    <property type="evidence" value="ECO:0007669"/>
    <property type="project" value="TreeGrafter"/>
</dbReference>
<accession>A0A653BYM3</accession>
<evidence type="ECO:0000313" key="1">
    <source>
        <dbReference type="EMBL" id="VEN40669.1"/>
    </source>
</evidence>
<dbReference type="PANTHER" id="PTHR10480:SF12">
    <property type="entry name" value="UNC-13, ISOFORM E"/>
    <property type="match status" value="1"/>
</dbReference>
<feature type="non-terminal residue" evidence="1">
    <location>
        <position position="140"/>
    </location>
</feature>
<dbReference type="GO" id="GO:0035249">
    <property type="term" value="P:synaptic transmission, glutamatergic"/>
    <property type="evidence" value="ECO:0007669"/>
    <property type="project" value="TreeGrafter"/>
</dbReference>
<gene>
    <name evidence="1" type="ORF">CALMAC_LOCUS4756</name>
</gene>
<dbReference type="GO" id="GO:0016081">
    <property type="term" value="P:synaptic vesicle docking"/>
    <property type="evidence" value="ECO:0007669"/>
    <property type="project" value="TreeGrafter"/>
</dbReference>
<dbReference type="GO" id="GO:0043195">
    <property type="term" value="C:terminal bouton"/>
    <property type="evidence" value="ECO:0007669"/>
    <property type="project" value="TreeGrafter"/>
</dbReference>
<sequence>MGNIPVSMRLFHYLCERYGGAVTLPKAKADDAWKVYLDEPAEEITDQFAVRCGIEYTYQAMMYGRYLVRWMSGKRPHVTMGNIPVSMRLFHYLCERYGGAVTLPKAKADDAWKVYLDEPAEEITDQFAVRCGIEYIYQAM</sequence>
<reference evidence="1 2" key="1">
    <citation type="submission" date="2019-01" db="EMBL/GenBank/DDBJ databases">
        <authorList>
            <person name="Sayadi A."/>
        </authorList>
    </citation>
    <scope>NUCLEOTIDE SEQUENCE [LARGE SCALE GENOMIC DNA]</scope>
</reference>
<dbReference type="GO" id="GO:0061789">
    <property type="term" value="P:dense core granule priming"/>
    <property type="evidence" value="ECO:0007669"/>
    <property type="project" value="TreeGrafter"/>
</dbReference>
<dbReference type="GO" id="GO:0099525">
    <property type="term" value="P:presynaptic dense core vesicle exocytosis"/>
    <property type="evidence" value="ECO:0007669"/>
    <property type="project" value="TreeGrafter"/>
</dbReference>
<dbReference type="Proteomes" id="UP000410492">
    <property type="component" value="Unassembled WGS sequence"/>
</dbReference>
<dbReference type="EMBL" id="CAACVG010006581">
    <property type="protein sequence ID" value="VEN40669.1"/>
    <property type="molecule type" value="Genomic_DNA"/>
</dbReference>
<dbReference type="OrthoDB" id="10053234at2759"/>
<proteinExistence type="predicted"/>